<dbReference type="Proteomes" id="UP000192422">
    <property type="component" value="Chromosome"/>
</dbReference>
<dbReference type="Gene3D" id="3.40.50.360">
    <property type="match status" value="1"/>
</dbReference>
<dbReference type="EMBL" id="CP053562">
    <property type="protein sequence ID" value="QPZ92576.1"/>
    <property type="molecule type" value="Genomic_DNA"/>
</dbReference>
<evidence type="ECO:0000256" key="1">
    <source>
        <dbReference type="ARBA" id="ARBA00006252"/>
    </source>
</evidence>
<keyword evidence="2" id="KW-0560">Oxidoreductase</keyword>
<name>A0ABX6YXJ8_9RHOB</name>
<keyword evidence="5" id="KW-1185">Reference proteome</keyword>
<dbReference type="Pfam" id="PF02525">
    <property type="entry name" value="Flavodoxin_2"/>
    <property type="match status" value="1"/>
</dbReference>
<dbReference type="InterPro" id="IPR029039">
    <property type="entry name" value="Flavoprotein-like_sf"/>
</dbReference>
<evidence type="ECO:0000256" key="2">
    <source>
        <dbReference type="ARBA" id="ARBA00023002"/>
    </source>
</evidence>
<feature type="domain" description="Flavodoxin-like fold" evidence="3">
    <location>
        <begin position="1"/>
        <end position="186"/>
    </location>
</feature>
<protein>
    <submittedName>
        <fullName evidence="4">Flavodoxin family protein</fullName>
    </submittedName>
</protein>
<dbReference type="InterPro" id="IPR003680">
    <property type="entry name" value="Flavodoxin_fold"/>
</dbReference>
<dbReference type="SUPFAM" id="SSF52218">
    <property type="entry name" value="Flavoproteins"/>
    <property type="match status" value="1"/>
</dbReference>
<gene>
    <name evidence="4" type="ORF">AKL02_017905</name>
</gene>
<comment type="similarity">
    <text evidence="1">Belongs to the NAD(P)H dehydrogenase (quinone) family.</text>
</comment>
<proteinExistence type="inferred from homology"/>
<dbReference type="InterPro" id="IPR051545">
    <property type="entry name" value="NAD(P)H_dehydrogenase_qn"/>
</dbReference>
<dbReference type="PANTHER" id="PTHR10204:SF34">
    <property type="entry name" value="NAD(P)H DEHYDROGENASE [QUINONE] 1 ISOFORM 1"/>
    <property type="match status" value="1"/>
</dbReference>
<sequence length="205" mass="23560">MKILVIFNHPYEGSYCAAILEQIRTGLAAGGHELDLIHLDRDDFDPVMRDKDLRAFALGRNDPDAAAALVDPEVLAYRDRLLAAEHIVFVFPIWWELMPARMKGFVDKVIFPGLTYGYTEKGRTGMVSYMEKLRGVTVITTMNTPSWAYRLIFGNAVPKALLRGTFWKIGVKNRRWISLSNVKSRSLEKRRAWLAMIEDRMRKLK</sequence>
<dbReference type="PANTHER" id="PTHR10204">
    <property type="entry name" value="NAD P H OXIDOREDUCTASE-RELATED"/>
    <property type="match status" value="1"/>
</dbReference>
<dbReference type="RefSeq" id="WP_083078260.1">
    <property type="nucleotide sequence ID" value="NZ_CP053562.1"/>
</dbReference>
<accession>A0ABX6YXJ8</accession>
<evidence type="ECO:0000259" key="3">
    <source>
        <dbReference type="Pfam" id="PF02525"/>
    </source>
</evidence>
<organism evidence="4 5">
    <name type="scientific">Thioclava electrotropha</name>
    <dbReference type="NCBI Taxonomy" id="1549850"/>
    <lineage>
        <taxon>Bacteria</taxon>
        <taxon>Pseudomonadati</taxon>
        <taxon>Pseudomonadota</taxon>
        <taxon>Alphaproteobacteria</taxon>
        <taxon>Rhodobacterales</taxon>
        <taxon>Paracoccaceae</taxon>
        <taxon>Thioclava</taxon>
    </lineage>
</organism>
<reference evidence="4 5" key="1">
    <citation type="submission" date="2020-05" db="EMBL/GenBank/DDBJ databases">
        <title>Thioclava electrotropha strain Elox9 finished genome.</title>
        <authorList>
            <person name="Rowe A.R."/>
            <person name="Wilbanks E.G."/>
        </authorList>
    </citation>
    <scope>NUCLEOTIDE SEQUENCE [LARGE SCALE GENOMIC DNA]</scope>
    <source>
        <strain evidence="4 5">Elox9</strain>
    </source>
</reference>
<evidence type="ECO:0000313" key="5">
    <source>
        <dbReference type="Proteomes" id="UP000192422"/>
    </source>
</evidence>
<evidence type="ECO:0000313" key="4">
    <source>
        <dbReference type="EMBL" id="QPZ92576.1"/>
    </source>
</evidence>